<feature type="region of interest" description="Disordered" evidence="1">
    <location>
        <begin position="73"/>
        <end position="115"/>
    </location>
</feature>
<accession>A0A8J2L3A7</accession>
<proteinExistence type="predicted"/>
<name>A0A8J2L3A7_9HEXA</name>
<keyword evidence="3" id="KW-1185">Reference proteome</keyword>
<evidence type="ECO:0000256" key="1">
    <source>
        <dbReference type="SAM" id="MobiDB-lite"/>
    </source>
</evidence>
<dbReference type="EMBL" id="CAJVCH010536142">
    <property type="protein sequence ID" value="CAG7825411.1"/>
    <property type="molecule type" value="Genomic_DNA"/>
</dbReference>
<organism evidence="2 3">
    <name type="scientific">Allacma fusca</name>
    <dbReference type="NCBI Taxonomy" id="39272"/>
    <lineage>
        <taxon>Eukaryota</taxon>
        <taxon>Metazoa</taxon>
        <taxon>Ecdysozoa</taxon>
        <taxon>Arthropoda</taxon>
        <taxon>Hexapoda</taxon>
        <taxon>Collembola</taxon>
        <taxon>Symphypleona</taxon>
        <taxon>Sminthuridae</taxon>
        <taxon>Allacma</taxon>
    </lineage>
</organism>
<comment type="caution">
    <text evidence="2">The sequence shown here is derived from an EMBL/GenBank/DDBJ whole genome shotgun (WGS) entry which is preliminary data.</text>
</comment>
<sequence length="115" mass="13321">MPIIVAYRFLGWVTALKSKCRAQEKEESRLAALHFDQGDYVETDKISHRIEMEAWKQRCEWAGIAKFCFNLQKQSRRSHKESNSSVTSGDPRRSPTPPPSWSEECPEFGSSWIED</sequence>
<dbReference type="Proteomes" id="UP000708208">
    <property type="component" value="Unassembled WGS sequence"/>
</dbReference>
<dbReference type="AlphaFoldDB" id="A0A8J2L3A7"/>
<gene>
    <name evidence="2" type="ORF">AFUS01_LOCUS35520</name>
</gene>
<evidence type="ECO:0000313" key="3">
    <source>
        <dbReference type="Proteomes" id="UP000708208"/>
    </source>
</evidence>
<reference evidence="2" key="1">
    <citation type="submission" date="2021-06" db="EMBL/GenBank/DDBJ databases">
        <authorList>
            <person name="Hodson N. C."/>
            <person name="Mongue J. A."/>
            <person name="Jaron S. K."/>
        </authorList>
    </citation>
    <scope>NUCLEOTIDE SEQUENCE</scope>
</reference>
<protein>
    <submittedName>
        <fullName evidence="2">Uncharacterized protein</fullName>
    </submittedName>
</protein>
<evidence type="ECO:0000313" key="2">
    <source>
        <dbReference type="EMBL" id="CAG7825411.1"/>
    </source>
</evidence>